<dbReference type="SUPFAM" id="SSF56425">
    <property type="entry name" value="Succinate dehydrogenase/fumarate reductase flavoprotein, catalytic domain"/>
    <property type="match status" value="1"/>
</dbReference>
<evidence type="ECO:0000256" key="2">
    <source>
        <dbReference type="ARBA" id="ARBA00022630"/>
    </source>
</evidence>
<feature type="domain" description="FAD-dependent oxidoreductase 2 FAD-binding" evidence="5">
    <location>
        <begin position="6"/>
        <end position="462"/>
    </location>
</feature>
<keyword evidence="4" id="KW-0560">Oxidoreductase</keyword>
<accession>A0A7G9S311</accession>
<keyword evidence="2" id="KW-0285">Flavoprotein</keyword>
<dbReference type="InterPro" id="IPR036188">
    <property type="entry name" value="FAD/NAD-bd_sf"/>
</dbReference>
<evidence type="ECO:0000256" key="3">
    <source>
        <dbReference type="ARBA" id="ARBA00022827"/>
    </source>
</evidence>
<sequence length="487" mass="52998">MSEKYDVVVVGGASAGYAAAVAASHAGAERIIVIEKAPRDEVGGNCRFSKMGFRTVHEGTDDLFEMLNADQQDELRGKFKVRPYTKEDFASDLDRVTKGLVDPELARTLVEDSRDAIDWMTELGHKWLAWQQPVDRDGVLEFPPGTVLGPVGGGLGLVEQWIKIGNELGIELRTDTRVSSIIGDFNRVTGVIVDGPEGRYEIEAKTVILASGGFQASAERRARYLPPGSDLMKVRGSRHNTGEVLDMAIQLGADTSGQWQGGHASPIDASAPNVEVNNNVNRYAYPYGISVNINGDRFFDESERHRTYTYAKTGWAVARQPDGVAFQIYDQQANGMYPDAYRAATPVEADSIRELAEKIGIDPTALERTVNEYNNSVNESVPYDATVEDGRNAVGLTPPHSNWALPINQGPFRAYKVTGAITFSFGGLKTNKDGQVLNTSQKPIRGLYANGDIVGMFYHNYPSTSGMTRNVVFGGRAGAHAATEAGR</sequence>
<dbReference type="InterPro" id="IPR003953">
    <property type="entry name" value="FAD-dep_OxRdtase_2_FAD-bd"/>
</dbReference>
<evidence type="ECO:0000259" key="5">
    <source>
        <dbReference type="Pfam" id="PF00890"/>
    </source>
</evidence>
<dbReference type="PANTHER" id="PTHR43400:SF7">
    <property type="entry name" value="FAD-DEPENDENT OXIDOREDUCTASE 2 FAD BINDING DOMAIN-CONTAINING PROTEIN"/>
    <property type="match status" value="1"/>
</dbReference>
<dbReference type="EMBL" id="CP060716">
    <property type="protein sequence ID" value="QNN62236.1"/>
    <property type="molecule type" value="Genomic_DNA"/>
</dbReference>
<dbReference type="AlphaFoldDB" id="A0A7G9S311"/>
<evidence type="ECO:0000256" key="4">
    <source>
        <dbReference type="ARBA" id="ARBA00023002"/>
    </source>
</evidence>
<comment type="cofactor">
    <cofactor evidence="1">
        <name>FAD</name>
        <dbReference type="ChEBI" id="CHEBI:57692"/>
    </cofactor>
</comment>
<organism evidence="6 7">
    <name type="scientific">Leucobacter denitrificans</name>
    <dbReference type="NCBI Taxonomy" id="683042"/>
    <lineage>
        <taxon>Bacteria</taxon>
        <taxon>Bacillati</taxon>
        <taxon>Actinomycetota</taxon>
        <taxon>Actinomycetes</taxon>
        <taxon>Micrococcales</taxon>
        <taxon>Microbacteriaceae</taxon>
        <taxon>Leucobacter</taxon>
    </lineage>
</organism>
<dbReference type="Gene3D" id="3.90.700.10">
    <property type="entry name" value="Succinate dehydrogenase/fumarate reductase flavoprotein, catalytic domain"/>
    <property type="match status" value="1"/>
</dbReference>
<dbReference type="InterPro" id="IPR027477">
    <property type="entry name" value="Succ_DH/fumarate_Rdtase_cat_sf"/>
</dbReference>
<evidence type="ECO:0000256" key="1">
    <source>
        <dbReference type="ARBA" id="ARBA00001974"/>
    </source>
</evidence>
<proteinExistence type="predicted"/>
<dbReference type="Proteomes" id="UP000515934">
    <property type="component" value="Chromosome"/>
</dbReference>
<dbReference type="PANTHER" id="PTHR43400">
    <property type="entry name" value="FUMARATE REDUCTASE"/>
    <property type="match status" value="1"/>
</dbReference>
<gene>
    <name evidence="6" type="primary">tcuA</name>
    <name evidence="6" type="ORF">H9L06_08075</name>
</gene>
<dbReference type="Pfam" id="PF00890">
    <property type="entry name" value="FAD_binding_2"/>
    <property type="match status" value="1"/>
</dbReference>
<dbReference type="Gene3D" id="3.50.50.60">
    <property type="entry name" value="FAD/NAD(P)-binding domain"/>
    <property type="match status" value="1"/>
</dbReference>
<reference evidence="6 7" key="1">
    <citation type="submission" date="2020-08" db="EMBL/GenBank/DDBJ databases">
        <title>Genome sequence of Leucobacter denitrificans KACC 14055T.</title>
        <authorList>
            <person name="Hyun D.-W."/>
            <person name="Bae J.-W."/>
        </authorList>
    </citation>
    <scope>NUCLEOTIDE SEQUENCE [LARGE SCALE GENOMIC DNA]</scope>
    <source>
        <strain evidence="6 7">KACC 14055</strain>
    </source>
</reference>
<protein>
    <submittedName>
        <fullName evidence="6">FAD-dependent tricarballylate dehydrogenase TcuA</fullName>
    </submittedName>
</protein>
<keyword evidence="7" id="KW-1185">Reference proteome</keyword>
<dbReference type="RefSeq" id="WP_187554707.1">
    <property type="nucleotide sequence ID" value="NZ_CP060716.1"/>
</dbReference>
<evidence type="ECO:0000313" key="6">
    <source>
        <dbReference type="EMBL" id="QNN62236.1"/>
    </source>
</evidence>
<dbReference type="NCBIfam" id="NF006130">
    <property type="entry name" value="PRK08274.1"/>
    <property type="match status" value="1"/>
</dbReference>
<dbReference type="GO" id="GO:0033765">
    <property type="term" value="F:steroid dehydrogenase activity, acting on the CH-CH group of donors"/>
    <property type="evidence" value="ECO:0007669"/>
    <property type="project" value="UniProtKB-ARBA"/>
</dbReference>
<dbReference type="KEGG" id="ldn:H9L06_08075"/>
<keyword evidence="3" id="KW-0274">FAD</keyword>
<evidence type="ECO:0000313" key="7">
    <source>
        <dbReference type="Proteomes" id="UP000515934"/>
    </source>
</evidence>
<dbReference type="SUPFAM" id="SSF51905">
    <property type="entry name" value="FAD/NAD(P)-binding domain"/>
    <property type="match status" value="1"/>
</dbReference>
<dbReference type="InterPro" id="IPR050315">
    <property type="entry name" value="FAD-oxidoreductase_2"/>
</dbReference>
<name>A0A7G9S311_9MICO</name>